<dbReference type="RefSeq" id="WP_146576127.1">
    <property type="nucleotide sequence ID" value="NZ_SJPM01000001.1"/>
</dbReference>
<evidence type="ECO:0000313" key="2">
    <source>
        <dbReference type="Proteomes" id="UP000316213"/>
    </source>
</evidence>
<dbReference type="AlphaFoldDB" id="A0A5C6AW29"/>
<protein>
    <recommendedName>
        <fullName evidence="3">Sulfatase</fullName>
    </recommendedName>
</protein>
<comment type="caution">
    <text evidence="1">The sequence shown here is derived from an EMBL/GenBank/DDBJ whole genome shotgun (WGS) entry which is preliminary data.</text>
</comment>
<keyword evidence="2" id="KW-1185">Reference proteome</keyword>
<organism evidence="1 2">
    <name type="scientific">Neorhodopirellula pilleata</name>
    <dbReference type="NCBI Taxonomy" id="2714738"/>
    <lineage>
        <taxon>Bacteria</taxon>
        <taxon>Pseudomonadati</taxon>
        <taxon>Planctomycetota</taxon>
        <taxon>Planctomycetia</taxon>
        <taxon>Pirellulales</taxon>
        <taxon>Pirellulaceae</taxon>
        <taxon>Neorhodopirellula</taxon>
    </lineage>
</organism>
<dbReference type="SUPFAM" id="SSF53649">
    <property type="entry name" value="Alkaline phosphatase-like"/>
    <property type="match status" value="1"/>
</dbReference>
<dbReference type="PANTHER" id="PTHR43737">
    <property type="entry name" value="BLL7424 PROTEIN"/>
    <property type="match status" value="1"/>
</dbReference>
<sequence>MNPVTSLPLGRREVLQQTACGFGALAAGALAAESSTAGAANKVAANQTGSITGMVAPHHPPRAKRIIFLFMQGGVSQVDSFDYKVELAKRDGQSMSFDDARTIAKTGKRASEHRLMRSPWKFRPYGDTGRHVSDLFPETARHVDDLCFLHGMHTDGVAHGPATLFLHCGATNFVRPSMGSWIHYALGSENANLPGFVSISPSIGNGGPRNYGNAFLPARFQGTPIGGAETDELVIDSLTRPGLTDPKRQADQLKFIQQLNRVQADRRDIANGEFDAMIESYEMAWRMQQVAPEVMDLSTESQATRSSYGLDQPETRAYGKKCLLARRLCEAGVRFVQVNYGDNSANPAWDQHSNLPKHAEHAKAVDQPISALLSDLKQRGLLEDTIVWWGGEFGRTPYSQSNGTGRDHNPGGFTVWLAGGGFKPGFAFGETDPFGFTGVQGKVHVHDLHATLLHQLGLDHEQLTYRYAGRDFRLTDVYGRVVNEIIA</sequence>
<evidence type="ECO:0000313" key="1">
    <source>
        <dbReference type="EMBL" id="TWU03651.1"/>
    </source>
</evidence>
<dbReference type="InterPro" id="IPR017850">
    <property type="entry name" value="Alkaline_phosphatase_core_sf"/>
</dbReference>
<dbReference type="EMBL" id="SJPM01000001">
    <property type="protein sequence ID" value="TWU03651.1"/>
    <property type="molecule type" value="Genomic_DNA"/>
</dbReference>
<dbReference type="InterPro" id="IPR010869">
    <property type="entry name" value="DUF1501"/>
</dbReference>
<accession>A0A5C6AW29</accession>
<evidence type="ECO:0008006" key="3">
    <source>
        <dbReference type="Google" id="ProtNLM"/>
    </source>
</evidence>
<proteinExistence type="predicted"/>
<dbReference type="PANTHER" id="PTHR43737:SF1">
    <property type="entry name" value="DUF1501 DOMAIN-CONTAINING PROTEIN"/>
    <property type="match status" value="1"/>
</dbReference>
<dbReference type="Gene3D" id="3.40.720.10">
    <property type="entry name" value="Alkaline Phosphatase, subunit A"/>
    <property type="match status" value="1"/>
</dbReference>
<dbReference type="OrthoDB" id="127333at2"/>
<dbReference type="PROSITE" id="PS51318">
    <property type="entry name" value="TAT"/>
    <property type="match status" value="1"/>
</dbReference>
<dbReference type="Pfam" id="PF07394">
    <property type="entry name" value="DUF1501"/>
    <property type="match status" value="1"/>
</dbReference>
<name>A0A5C6AW29_9BACT</name>
<dbReference type="InterPro" id="IPR006311">
    <property type="entry name" value="TAT_signal"/>
</dbReference>
<gene>
    <name evidence="1" type="ORF">Pla100_05800</name>
</gene>
<dbReference type="Proteomes" id="UP000316213">
    <property type="component" value="Unassembled WGS sequence"/>
</dbReference>
<reference evidence="1 2" key="1">
    <citation type="submission" date="2019-02" db="EMBL/GenBank/DDBJ databases">
        <title>Deep-cultivation of Planctomycetes and their phenomic and genomic characterization uncovers novel biology.</title>
        <authorList>
            <person name="Wiegand S."/>
            <person name="Jogler M."/>
            <person name="Boedeker C."/>
            <person name="Pinto D."/>
            <person name="Vollmers J."/>
            <person name="Rivas-Marin E."/>
            <person name="Kohn T."/>
            <person name="Peeters S.H."/>
            <person name="Heuer A."/>
            <person name="Rast P."/>
            <person name="Oberbeckmann S."/>
            <person name="Bunk B."/>
            <person name="Jeske O."/>
            <person name="Meyerdierks A."/>
            <person name="Storesund J.E."/>
            <person name="Kallscheuer N."/>
            <person name="Luecker S."/>
            <person name="Lage O.M."/>
            <person name="Pohl T."/>
            <person name="Merkel B.J."/>
            <person name="Hornburger P."/>
            <person name="Mueller R.-W."/>
            <person name="Bruemmer F."/>
            <person name="Labrenz M."/>
            <person name="Spormann A.M."/>
            <person name="Op Den Camp H."/>
            <person name="Overmann J."/>
            <person name="Amann R."/>
            <person name="Jetten M.S.M."/>
            <person name="Mascher T."/>
            <person name="Medema M.H."/>
            <person name="Devos D.P."/>
            <person name="Kaster A.-K."/>
            <person name="Ovreas L."/>
            <person name="Rohde M."/>
            <person name="Galperin M.Y."/>
            <person name="Jogler C."/>
        </authorList>
    </citation>
    <scope>NUCLEOTIDE SEQUENCE [LARGE SCALE GENOMIC DNA]</scope>
    <source>
        <strain evidence="1 2">Pla100</strain>
    </source>
</reference>